<sequence>MQSLTSLMLLLMCITTLLQQCNMQDVIMLATHQDKLTQSDAAQNEPSYVDDPIDPTGDDGKVTADCDNDGCKVDSTMTLTLGVNKDWSQNFKVTGGTGFTASNLRISVTSAVMEHECSVSYIIPKIISATNVVISSTDGSGYSKCLSDDLDTGFDNTGTRHTVPNSKYRWSTFEVKSFTEANEKGKCGGWHWGDTTVCQRKHVIPQHHEGYLVCSYDSDPAINTTICITTSTSSCVNIYGRTTEDVSVETNDGVFNLRVEKLPIPAPNLKGTTMVHHYKVDNTTGKYSVIGTYKPVGTLPAYGSPSTSGPGSVQMAKIPSKSNPIPSAVIVGNENAKRISWNYVDCPTTTLKLKSRNHDPILTLGTSTKGNHMHVTSTDHKDRRKFIGYKLEDTDFHRINKKTYVKKTQVLHMTETQLKGFWDTVLEVAAYISCPVCGAANMAVHAIYDQNDSCCFSNYQISDSDFEAYRSLWFIASDFYDKHTPVFPESISVTDNVVTPMTHSYYTLANFPVQATLMIKGLHVNYDDSVGDVSNLVSEQTVIYTSAAGSYAVLSFTYNGRPGKIPCLSETVALYTNSINALQGANKVSIGFKPVGGQIKGLSICLKDKDHCVTLSNVDQRQNPSGGGENPDGYGNITTSGTSTLSVMYGDWKFASISTLWVIFEVILLIIIVIVVIKLGRWAIFMHFISLVGANIIVHEVDMVPFDMIYIDSTHLGVFTHESYDCGPNALSTCLSNPVCSNVYPKGYFDGGSWPCESISVNNTFLMPLSPGRCKWRVYSASALYTHLRNNVRPSKYRITNEAILKLMDYQGQDFKKLDAIDKDASFKALHEKGILNACADRYQREDTENLGKKTLEEVAASPGFDIHFNLCKKIVTPDEAYRYLSDVEKRNYDALFQSKYQLSLKSWHDQSGCPNATCSSTGMHIMYDTNNGLYRYQAVCTSGVAITPWITNSTTLHKVSIEGQEIINDGKNIYLLVKLYTQGVITDSEILEIIMDYYGYPTGQITQRFGRNPNVNTAFQHVVFVCPDGCKGNSNSYNLKGSYQLQSTYRFSTDGYTQIAVNGPVSATMVSYDYTTDVGLFNSSGTLIAIKSPSFNETYHFAATEMDHLVYAKYYGKMNFTIYGCNGKWSLVDGRIVCSDTCCLYSDNHFHYHKVIKVGQQLNMTNTSVYVYSDSKIQTMKLYPTDNCDYSTVLGRFRCIWLRHEYLVLLALLTPAIASVAIIIIHCTHQVRKYKRTGRMAGKKNKKMLTSKFNPLLWPYMLAKAVMPKDDIGKQKKNDDTEMKEIMVEGREKVYKPTVMQNQIYRRDGTR</sequence>
<keyword evidence="4" id="KW-1185">Reference proteome</keyword>
<dbReference type="RefSeq" id="YP_010840342.1">
    <property type="nucleotide sequence ID" value="NC_078631.1"/>
</dbReference>
<keyword evidence="2" id="KW-0472">Membrane</keyword>
<evidence type="ECO:0000313" key="3">
    <source>
        <dbReference type="EMBL" id="QIJ56908.1"/>
    </source>
</evidence>
<evidence type="ECO:0000256" key="2">
    <source>
        <dbReference type="SAM" id="Phobius"/>
    </source>
</evidence>
<proteinExistence type="predicted"/>
<dbReference type="GeneID" id="80557523"/>
<accession>A0A6G7NS81</accession>
<feature type="transmembrane region" description="Helical" evidence="2">
    <location>
        <begin position="682"/>
        <end position="698"/>
    </location>
</feature>
<feature type="transmembrane region" description="Helical" evidence="2">
    <location>
        <begin position="1207"/>
        <end position="1228"/>
    </location>
</feature>
<protein>
    <submittedName>
        <fullName evidence="3">Glycoprotein</fullName>
    </submittedName>
</protein>
<feature type="region of interest" description="Disordered" evidence="1">
    <location>
        <begin position="40"/>
        <end position="61"/>
    </location>
</feature>
<evidence type="ECO:0000313" key="4">
    <source>
        <dbReference type="Proteomes" id="UP000888120"/>
    </source>
</evidence>
<reference evidence="3" key="2">
    <citation type="submission" date="2020-01" db="EMBL/GenBank/DDBJ databases">
        <authorList>
            <person name="Abba' S."/>
        </authorList>
    </citation>
    <scope>NUCLEOTIDE SEQUENCE</scope>
    <source>
        <strain evidence="3">St_USA</strain>
    </source>
</reference>
<name>A0A6G7NS81_9VIRU</name>
<keyword evidence="2" id="KW-1133">Transmembrane helix</keyword>
<evidence type="ECO:0000256" key="1">
    <source>
        <dbReference type="SAM" id="MobiDB-lite"/>
    </source>
</evidence>
<organism evidence="3 4">
    <name type="scientific">Scaphoideus titanus bunya-like virus 1</name>
    <dbReference type="NCBI Taxonomy" id="2716551"/>
    <lineage>
        <taxon>Viruses</taxon>
        <taxon>Riboviria</taxon>
        <taxon>Orthornavirae</taxon>
        <taxon>Negarnaviricota</taxon>
        <taxon>Polyploviricotina</taxon>
        <taxon>Bunyaviricetes</taxon>
        <taxon>Elliovirales</taxon>
        <taxon>Phasmaviridae</taxon>
        <taxon>Cicadellivirus</taxon>
        <taxon>Cicadellivirus scaphoidei</taxon>
    </lineage>
</organism>
<feature type="transmembrane region" description="Helical" evidence="2">
    <location>
        <begin position="654"/>
        <end position="677"/>
    </location>
</feature>
<dbReference type="Proteomes" id="UP000888120">
    <property type="component" value="Genome"/>
</dbReference>
<reference evidence="3" key="1">
    <citation type="journal article" date="2020" name="Viruses">
        <title>New Viral Sequences Identified in the Flavescence Doree Phytoplasma Vector Scaphoideus titanus.</title>
        <authorList>
            <person name="Ottati S."/>
            <person name="Chiapello M."/>
            <person name="Galetto L."/>
            <person name="Bosco D."/>
            <person name="Marzachi C."/>
            <person name="Abba S."/>
        </authorList>
    </citation>
    <scope>NUCLEOTIDE SEQUENCE</scope>
    <source>
        <strain evidence="3">St_USA</strain>
    </source>
</reference>
<dbReference type="EMBL" id="MN982384">
    <property type="protein sequence ID" value="QIJ56908.1"/>
    <property type="molecule type" value="Genomic_RNA"/>
</dbReference>
<keyword evidence="2" id="KW-0812">Transmembrane</keyword>
<dbReference type="KEGG" id="vg:80557523"/>